<dbReference type="GO" id="GO:0016405">
    <property type="term" value="F:CoA-ligase activity"/>
    <property type="evidence" value="ECO:0007669"/>
    <property type="project" value="TreeGrafter"/>
</dbReference>
<gene>
    <name evidence="8" type="ORF">WBA_LOCUS7422</name>
</gene>
<keyword evidence="3" id="KW-0436">Ligase</keyword>
<dbReference type="PANTHER" id="PTHR24096">
    <property type="entry name" value="LONG-CHAIN-FATTY-ACID--COA LIGASE"/>
    <property type="match status" value="1"/>
</dbReference>
<dbReference type="InterPro" id="IPR025110">
    <property type="entry name" value="AMP-bd_C"/>
</dbReference>
<dbReference type="OrthoDB" id="10253869at2759"/>
<organism evidence="8 9">
    <name type="scientific">Wuchereria bancrofti</name>
    <dbReference type="NCBI Taxonomy" id="6293"/>
    <lineage>
        <taxon>Eukaryota</taxon>
        <taxon>Metazoa</taxon>
        <taxon>Ecdysozoa</taxon>
        <taxon>Nematoda</taxon>
        <taxon>Chromadorea</taxon>
        <taxon>Rhabditida</taxon>
        <taxon>Spirurina</taxon>
        <taxon>Spiruromorpha</taxon>
        <taxon>Filarioidea</taxon>
        <taxon>Onchocercidae</taxon>
        <taxon>Wuchereria</taxon>
    </lineage>
</organism>
<dbReference type="OMA" id="IQFINNM"/>
<dbReference type="InParanoid" id="A0A3P7E3W3"/>
<protein>
    <recommendedName>
        <fullName evidence="10">AMP-binding enzyme family protein</fullName>
    </recommendedName>
</protein>
<proteinExistence type="inferred from homology"/>
<dbReference type="Gene3D" id="3.40.50.980">
    <property type="match status" value="1"/>
</dbReference>
<reference evidence="8 9" key="1">
    <citation type="submission" date="2018-11" db="EMBL/GenBank/DDBJ databases">
        <authorList>
            <consortium name="Pathogen Informatics"/>
        </authorList>
    </citation>
    <scope>NUCLEOTIDE SEQUENCE [LARGE SCALE GENOMIC DNA]</scope>
</reference>
<keyword evidence="5" id="KW-0472">Membrane</keyword>
<dbReference type="Pfam" id="PF13193">
    <property type="entry name" value="AMP-binding_C"/>
    <property type="match status" value="1"/>
</dbReference>
<evidence type="ECO:0000256" key="4">
    <source>
        <dbReference type="ARBA" id="ARBA00023140"/>
    </source>
</evidence>
<dbReference type="EMBL" id="UYWW01005277">
    <property type="protein sequence ID" value="VDM14036.1"/>
    <property type="molecule type" value="Genomic_DNA"/>
</dbReference>
<keyword evidence="5" id="KW-0812">Transmembrane</keyword>
<keyword evidence="4" id="KW-0576">Peroxisome</keyword>
<evidence type="ECO:0008006" key="10">
    <source>
        <dbReference type="Google" id="ProtNLM"/>
    </source>
</evidence>
<feature type="transmembrane region" description="Helical" evidence="5">
    <location>
        <begin position="16"/>
        <end position="37"/>
    </location>
</feature>
<dbReference type="InterPro" id="IPR000873">
    <property type="entry name" value="AMP-dep_synth/lig_dom"/>
</dbReference>
<name>A0A3P7E3W3_WUCBA</name>
<sequence length="284" mass="31671">MVSLSGTDVVYGVLPYFHAGGLLTVLSLLGLGVQIIINRKFDAEQFLGTLSNYQVTTALLVPPVLKFLADTPGLNPEALHSLKYIFVGSAHVNESLVEMVKYRLPKTNIIQLYGTTEAGAFVFMQPLFLEEKIGSCGILLPNVECKIVKLSSNEECEEKEIGEIWLKTSTMMQGYLERTTDTKYAQIFDVSPYEIEEKIQELEDVELCAVVGIPDEYSGQLPKAYIQLHDGCQPDENTIHRLVNSKFASYKQLKGGIQFINNMPVNSAGKILRKELLKMGSDRR</sequence>
<dbReference type="Proteomes" id="UP000270924">
    <property type="component" value="Unassembled WGS sequence"/>
</dbReference>
<dbReference type="GO" id="GO:0005777">
    <property type="term" value="C:peroxisome"/>
    <property type="evidence" value="ECO:0007669"/>
    <property type="project" value="UniProtKB-SubCell"/>
</dbReference>
<comment type="subcellular location">
    <subcellularLocation>
        <location evidence="1">Peroxisome</location>
    </subcellularLocation>
</comment>
<evidence type="ECO:0000256" key="5">
    <source>
        <dbReference type="SAM" id="Phobius"/>
    </source>
</evidence>
<dbReference type="Pfam" id="PF00501">
    <property type="entry name" value="AMP-binding"/>
    <property type="match status" value="1"/>
</dbReference>
<dbReference type="Gene3D" id="3.30.300.30">
    <property type="match status" value="1"/>
</dbReference>
<dbReference type="SUPFAM" id="SSF56801">
    <property type="entry name" value="Acetyl-CoA synthetase-like"/>
    <property type="match status" value="1"/>
</dbReference>
<keyword evidence="9" id="KW-1185">Reference proteome</keyword>
<evidence type="ECO:0000259" key="7">
    <source>
        <dbReference type="Pfam" id="PF13193"/>
    </source>
</evidence>
<feature type="domain" description="AMP-dependent synthetase/ligase" evidence="6">
    <location>
        <begin position="6"/>
        <end position="176"/>
    </location>
</feature>
<evidence type="ECO:0000256" key="2">
    <source>
        <dbReference type="ARBA" id="ARBA00006432"/>
    </source>
</evidence>
<evidence type="ECO:0000259" key="6">
    <source>
        <dbReference type="Pfam" id="PF00501"/>
    </source>
</evidence>
<dbReference type="Gene3D" id="2.30.38.10">
    <property type="entry name" value="Luciferase, Domain 3"/>
    <property type="match status" value="1"/>
</dbReference>
<accession>A0A3P7E3W3</accession>
<keyword evidence="5" id="KW-1133">Transmembrane helix</keyword>
<feature type="domain" description="AMP-binding enzyme C-terminal" evidence="7">
    <location>
        <begin position="194"/>
        <end position="270"/>
    </location>
</feature>
<evidence type="ECO:0000313" key="8">
    <source>
        <dbReference type="EMBL" id="VDM14036.1"/>
    </source>
</evidence>
<dbReference type="PANTHER" id="PTHR24096:SF149">
    <property type="entry name" value="AMP-BINDING DOMAIN-CONTAINING PROTEIN-RELATED"/>
    <property type="match status" value="1"/>
</dbReference>
<evidence type="ECO:0000256" key="1">
    <source>
        <dbReference type="ARBA" id="ARBA00004275"/>
    </source>
</evidence>
<comment type="similarity">
    <text evidence="2">Belongs to the ATP-dependent AMP-binding enzyme family.</text>
</comment>
<dbReference type="AlphaFoldDB" id="A0A3P7E3W3"/>
<evidence type="ECO:0000313" key="9">
    <source>
        <dbReference type="Proteomes" id="UP000270924"/>
    </source>
</evidence>
<evidence type="ECO:0000256" key="3">
    <source>
        <dbReference type="ARBA" id="ARBA00022598"/>
    </source>
</evidence>
<dbReference type="InterPro" id="IPR045851">
    <property type="entry name" value="AMP-bd_C_sf"/>
</dbReference>